<dbReference type="GO" id="GO:0005576">
    <property type="term" value="C:extracellular region"/>
    <property type="evidence" value="ECO:0007669"/>
    <property type="project" value="UniProtKB-SubCell"/>
</dbReference>
<dbReference type="InterPro" id="IPR020810">
    <property type="entry name" value="Enolase_C"/>
</dbReference>
<dbReference type="Gene3D" id="3.30.390.10">
    <property type="entry name" value="Enolase-like, N-terminal domain"/>
    <property type="match status" value="1"/>
</dbReference>
<evidence type="ECO:0000256" key="4">
    <source>
        <dbReference type="ARBA" id="ARBA00017068"/>
    </source>
</evidence>
<evidence type="ECO:0000256" key="1">
    <source>
        <dbReference type="ARBA" id="ARBA00005031"/>
    </source>
</evidence>
<evidence type="ECO:0000256" key="2">
    <source>
        <dbReference type="ARBA" id="ARBA00009604"/>
    </source>
</evidence>
<dbReference type="FunFam" id="3.30.390.10:FF:000001">
    <property type="entry name" value="Enolase"/>
    <property type="match status" value="1"/>
</dbReference>
<dbReference type="InterPro" id="IPR029017">
    <property type="entry name" value="Enolase-like_N"/>
</dbReference>
<dbReference type="PANTHER" id="PTHR11902:SF1">
    <property type="entry name" value="ENOLASE"/>
    <property type="match status" value="1"/>
</dbReference>
<proteinExistence type="inferred from homology"/>
<reference evidence="18 20" key="2">
    <citation type="submission" date="2021-10" db="EMBL/GenBank/DDBJ databases">
        <title>Collection of gut derived symbiotic bacterial strains cultured from healthy donors.</title>
        <authorList>
            <person name="Lin H."/>
            <person name="Littmann E."/>
            <person name="Claire K."/>
            <person name="Pamer E."/>
        </authorList>
    </citation>
    <scope>NUCLEOTIDE SEQUENCE [LARGE SCALE GENOMIC DNA]</scope>
    <source>
        <strain evidence="18 20">MSK.17.68</strain>
    </source>
</reference>
<dbReference type="HAMAP" id="MF_00318">
    <property type="entry name" value="Enolase"/>
    <property type="match status" value="1"/>
</dbReference>
<feature type="domain" description="Enolase N-terminal" evidence="17">
    <location>
        <begin position="4"/>
        <end position="134"/>
    </location>
</feature>
<dbReference type="NCBIfam" id="TIGR01060">
    <property type="entry name" value="eno"/>
    <property type="match status" value="1"/>
</dbReference>
<dbReference type="EC" id="4.2.1.11" evidence="3 12"/>
<keyword evidence="6 12" id="KW-0964">Secreted</keyword>
<keyword evidence="10 12" id="KW-0456">Lyase</keyword>
<keyword evidence="8 12" id="KW-0460">Magnesium</keyword>
<feature type="binding site" evidence="12 15">
    <location>
        <position position="242"/>
    </location>
    <ligand>
        <name>Mg(2+)</name>
        <dbReference type="ChEBI" id="CHEBI:18420"/>
    </ligand>
</feature>
<dbReference type="CDD" id="cd03313">
    <property type="entry name" value="enolase"/>
    <property type="match status" value="1"/>
</dbReference>
<evidence type="ECO:0000256" key="13">
    <source>
        <dbReference type="PIRSR" id="PIRSR001400-1"/>
    </source>
</evidence>
<dbReference type="SMART" id="SM01193">
    <property type="entry name" value="Enolase_N"/>
    <property type="match status" value="1"/>
</dbReference>
<feature type="binding site" evidence="14">
    <location>
        <position position="390"/>
    </location>
    <ligand>
        <name>substrate</name>
    </ligand>
</feature>
<comment type="catalytic activity">
    <reaction evidence="11">
        <text>(2R)-2-phosphoglycerate = phosphoenolpyruvate + H2O</text>
        <dbReference type="Rhea" id="RHEA:10164"/>
        <dbReference type="ChEBI" id="CHEBI:15377"/>
        <dbReference type="ChEBI" id="CHEBI:58289"/>
        <dbReference type="ChEBI" id="CHEBI:58702"/>
        <dbReference type="EC" id="4.2.1.11"/>
    </reaction>
    <physiologicalReaction direction="left-to-right" evidence="11">
        <dbReference type="Rhea" id="RHEA:10165"/>
    </physiologicalReaction>
</comment>
<accession>A0A6N3CS34</accession>
<dbReference type="GO" id="GO:0009986">
    <property type="term" value="C:cell surface"/>
    <property type="evidence" value="ECO:0007669"/>
    <property type="project" value="UniProtKB-SubCell"/>
</dbReference>
<keyword evidence="20" id="KW-1185">Reference proteome</keyword>
<dbReference type="PIRSF" id="PIRSF001400">
    <property type="entry name" value="Enolase"/>
    <property type="match status" value="1"/>
</dbReference>
<dbReference type="InterPro" id="IPR020809">
    <property type="entry name" value="Enolase_CS"/>
</dbReference>
<feature type="binding site" evidence="12">
    <location>
        <position position="369"/>
    </location>
    <ligand>
        <name>(2R)-2-phosphoglycerate</name>
        <dbReference type="ChEBI" id="CHEBI:58289"/>
    </ligand>
</feature>
<name>A0A6N3CS34_9FIRM</name>
<dbReference type="Proteomes" id="UP001299409">
    <property type="component" value="Unassembled WGS sequence"/>
</dbReference>
<dbReference type="EMBL" id="JAJBMB010000002">
    <property type="protein sequence ID" value="MCB5445192.1"/>
    <property type="molecule type" value="Genomic_DNA"/>
</dbReference>
<dbReference type="UniPathway" id="UPA00109">
    <property type="reaction ID" value="UER00187"/>
</dbReference>
<dbReference type="SUPFAM" id="SSF54826">
    <property type="entry name" value="Enolase N-terminal domain-like"/>
    <property type="match status" value="1"/>
</dbReference>
<sequence length="430" mass="45804">MSVIESVYAREVLDSRGNPTVEVEVALESGAEGRAIVPSGASTGAFEAVELRDGDKGRYLGKGTQNAVNNVNTIIAPELEGLDAFDQPGIDGLLLELDGTPNKGKLGANAILGVSMAVARAAANELGLPLFQYIGGVNAKQLPVPMMNILNGGEHADNNVDVQEFMILPVGAPCFKEGLRMGAEVFHALKKVLGEKGLACGVGDEGGFAPNLGSNREALELIVEAIKAAGYEPGKDVMLGLDVAASEMYNEETKKYVLAGEGKELTAAEMVDLYEDWTTNFPIITIEDGLDEEDWAGWKVLTERLGKKVQLVGDDLFVTNTERLERGIEAGVANSILIKVNQIGTITETLDAIEMAKRAGYTAVISHRSGETEDTTIADLAVAVNAGQIKTGAPSRTDRVAKYNQLLRIEETVGAQARYCGLKSFYNLSK</sequence>
<feature type="binding site" evidence="14">
    <location>
        <begin position="366"/>
        <end position="369"/>
    </location>
    <ligand>
        <name>substrate</name>
    </ligand>
</feature>
<dbReference type="GO" id="GO:0006096">
    <property type="term" value="P:glycolytic process"/>
    <property type="evidence" value="ECO:0007669"/>
    <property type="project" value="UniProtKB-UniRule"/>
</dbReference>
<dbReference type="InterPro" id="IPR036849">
    <property type="entry name" value="Enolase-like_C_sf"/>
</dbReference>
<evidence type="ECO:0000259" key="16">
    <source>
        <dbReference type="SMART" id="SM01192"/>
    </source>
</evidence>
<feature type="binding site" evidence="12">
    <location>
        <position position="390"/>
    </location>
    <ligand>
        <name>(2R)-2-phosphoglycerate</name>
        <dbReference type="ChEBI" id="CHEBI:58289"/>
    </ligand>
</feature>
<comment type="cofactor">
    <cofactor evidence="15">
        <name>Mg(2+)</name>
        <dbReference type="ChEBI" id="CHEBI:18420"/>
    </cofactor>
    <text evidence="15">Mg(2+) is required for catalysis and for stabilizing the dimer.</text>
</comment>
<dbReference type="RefSeq" id="WP_007285549.1">
    <property type="nucleotide sequence ID" value="NZ_BAABXU010000001.1"/>
</dbReference>
<gene>
    <name evidence="12 19" type="primary">eno</name>
    <name evidence="19" type="ORF">IBLFYP30_01986</name>
    <name evidence="18" type="ORF">LIP50_03140</name>
</gene>
<evidence type="ECO:0000256" key="11">
    <source>
        <dbReference type="ARBA" id="ARBA00048951"/>
    </source>
</evidence>
<comment type="cofactor">
    <cofactor evidence="12">
        <name>Mg(2+)</name>
        <dbReference type="ChEBI" id="CHEBI:18420"/>
    </cofactor>
    <text evidence="12">Binds a second Mg(2+) ion via substrate during catalysis.</text>
</comment>
<feature type="active site" description="Proton donor" evidence="12 13">
    <location>
        <position position="205"/>
    </location>
</feature>
<dbReference type="SMART" id="SM01192">
    <property type="entry name" value="Enolase_C"/>
    <property type="match status" value="1"/>
</dbReference>
<evidence type="ECO:0000259" key="17">
    <source>
        <dbReference type="SMART" id="SM01193"/>
    </source>
</evidence>
<dbReference type="SFLD" id="SFLDS00001">
    <property type="entry name" value="Enolase"/>
    <property type="match status" value="1"/>
</dbReference>
<evidence type="ECO:0000256" key="8">
    <source>
        <dbReference type="ARBA" id="ARBA00022842"/>
    </source>
</evidence>
<dbReference type="GO" id="GO:0004634">
    <property type="term" value="F:phosphopyruvate hydratase activity"/>
    <property type="evidence" value="ECO:0007669"/>
    <property type="project" value="UniProtKB-UniRule"/>
</dbReference>
<feature type="binding site" evidence="12 15">
    <location>
        <position position="314"/>
    </location>
    <ligand>
        <name>Mg(2+)</name>
        <dbReference type="ChEBI" id="CHEBI:18420"/>
    </ligand>
</feature>
<dbReference type="SUPFAM" id="SSF51604">
    <property type="entry name" value="Enolase C-terminal domain-like"/>
    <property type="match status" value="1"/>
</dbReference>
<reference evidence="19" key="1">
    <citation type="submission" date="2019-11" db="EMBL/GenBank/DDBJ databases">
        <authorList>
            <person name="Feng L."/>
        </authorList>
    </citation>
    <scope>NUCLEOTIDE SEQUENCE</scope>
    <source>
        <strain evidence="19">IbartlettiiLFYP30</strain>
    </source>
</reference>
<evidence type="ECO:0000313" key="19">
    <source>
        <dbReference type="EMBL" id="VYU19530.1"/>
    </source>
</evidence>
<dbReference type="PROSITE" id="PS00164">
    <property type="entry name" value="ENOLASE"/>
    <property type="match status" value="1"/>
</dbReference>
<evidence type="ECO:0000256" key="9">
    <source>
        <dbReference type="ARBA" id="ARBA00023152"/>
    </source>
</evidence>
<keyword evidence="9 12" id="KW-0324">Glycolysis</keyword>
<dbReference type="AlphaFoldDB" id="A0A6N3CS34"/>
<feature type="binding site" evidence="14">
    <location>
        <position position="155"/>
    </location>
    <ligand>
        <name>substrate</name>
    </ligand>
</feature>
<dbReference type="SFLD" id="SFLDG00178">
    <property type="entry name" value="enolase"/>
    <property type="match status" value="1"/>
</dbReference>
<feature type="binding site" evidence="12">
    <location>
        <position position="368"/>
    </location>
    <ligand>
        <name>(2R)-2-phosphoglycerate</name>
        <dbReference type="ChEBI" id="CHEBI:58289"/>
    </ligand>
</feature>
<organism evidence="19">
    <name type="scientific">Intestinibacter bartlettii</name>
    <dbReference type="NCBI Taxonomy" id="261299"/>
    <lineage>
        <taxon>Bacteria</taxon>
        <taxon>Bacillati</taxon>
        <taxon>Bacillota</taxon>
        <taxon>Clostridia</taxon>
        <taxon>Peptostreptococcales</taxon>
        <taxon>Peptostreptococcaceae</taxon>
        <taxon>Intestinibacter</taxon>
    </lineage>
</organism>
<dbReference type="EMBL" id="CACRUE010000031">
    <property type="protein sequence ID" value="VYU19530.1"/>
    <property type="molecule type" value="Genomic_DNA"/>
</dbReference>
<dbReference type="PANTHER" id="PTHR11902">
    <property type="entry name" value="ENOLASE"/>
    <property type="match status" value="1"/>
</dbReference>
<dbReference type="GO" id="GO:0000287">
    <property type="term" value="F:magnesium ion binding"/>
    <property type="evidence" value="ECO:0007669"/>
    <property type="project" value="UniProtKB-UniRule"/>
</dbReference>
<comment type="pathway">
    <text evidence="1 12">Carbohydrate degradation; glycolysis; pyruvate from D-glyceraldehyde 3-phosphate: step 4/5.</text>
</comment>
<evidence type="ECO:0000256" key="15">
    <source>
        <dbReference type="PIRSR" id="PIRSR001400-3"/>
    </source>
</evidence>
<dbReference type="InterPro" id="IPR000941">
    <property type="entry name" value="Enolase"/>
</dbReference>
<dbReference type="FunFam" id="3.20.20.120:FF:000001">
    <property type="entry name" value="Enolase"/>
    <property type="match status" value="1"/>
</dbReference>
<comment type="subcellular location">
    <subcellularLocation>
        <location evidence="12">Cytoplasm</location>
    </subcellularLocation>
    <subcellularLocation>
        <location evidence="12">Secreted</location>
    </subcellularLocation>
    <subcellularLocation>
        <location evidence="12">Cell surface</location>
    </subcellularLocation>
    <text evidence="12">Fractions of enolase are present in both the cytoplasm and on the cell surface.</text>
</comment>
<keyword evidence="5 12" id="KW-0963">Cytoplasm</keyword>
<keyword evidence="7 12" id="KW-0479">Metal-binding</keyword>
<evidence type="ECO:0000256" key="10">
    <source>
        <dbReference type="ARBA" id="ARBA00023239"/>
    </source>
</evidence>
<dbReference type="Pfam" id="PF00113">
    <property type="entry name" value="Enolase_C"/>
    <property type="match status" value="1"/>
</dbReference>
<evidence type="ECO:0000256" key="6">
    <source>
        <dbReference type="ARBA" id="ARBA00022525"/>
    </source>
</evidence>
<feature type="binding site" evidence="12 15">
    <location>
        <position position="287"/>
    </location>
    <ligand>
        <name>Mg(2+)</name>
        <dbReference type="ChEBI" id="CHEBI:18420"/>
    </ligand>
</feature>
<evidence type="ECO:0000256" key="3">
    <source>
        <dbReference type="ARBA" id="ARBA00012058"/>
    </source>
</evidence>
<feature type="binding site" evidence="12">
    <location>
        <position position="163"/>
    </location>
    <ligand>
        <name>(2R)-2-phosphoglycerate</name>
        <dbReference type="ChEBI" id="CHEBI:58289"/>
    </ligand>
</feature>
<evidence type="ECO:0000313" key="18">
    <source>
        <dbReference type="EMBL" id="MCB5445192.1"/>
    </source>
</evidence>
<feature type="binding site" evidence="14">
    <location>
        <position position="287"/>
    </location>
    <ligand>
        <name>substrate</name>
    </ligand>
</feature>
<dbReference type="PRINTS" id="PR00148">
    <property type="entry name" value="ENOLASE"/>
</dbReference>
<dbReference type="Pfam" id="PF03952">
    <property type="entry name" value="Enolase_N"/>
    <property type="match status" value="1"/>
</dbReference>
<evidence type="ECO:0000256" key="5">
    <source>
        <dbReference type="ARBA" id="ARBA00022490"/>
    </source>
</evidence>
<dbReference type="InterPro" id="IPR020811">
    <property type="entry name" value="Enolase_N"/>
</dbReference>
<feature type="binding site" evidence="14">
    <location>
        <position position="314"/>
    </location>
    <ligand>
        <name>substrate</name>
    </ligand>
</feature>
<comment type="function">
    <text evidence="12">Catalyzes the reversible conversion of 2-phosphoglycerate (2-PG) into phosphoenolpyruvate (PEP). It is essential for the degradation of carbohydrates via glycolysis.</text>
</comment>
<evidence type="ECO:0000313" key="20">
    <source>
        <dbReference type="Proteomes" id="UP001299409"/>
    </source>
</evidence>
<feature type="active site" description="Proton acceptor" evidence="12 13">
    <location>
        <position position="339"/>
    </location>
</feature>
<feature type="binding site" evidence="12">
    <location>
        <position position="339"/>
    </location>
    <ligand>
        <name>(2R)-2-phosphoglycerate</name>
        <dbReference type="ChEBI" id="CHEBI:58289"/>
    </ligand>
</feature>
<dbReference type="GeneID" id="89564210"/>
<dbReference type="GO" id="GO:0000015">
    <property type="term" value="C:phosphopyruvate hydratase complex"/>
    <property type="evidence" value="ECO:0007669"/>
    <property type="project" value="InterPro"/>
</dbReference>
<comment type="similarity">
    <text evidence="2 12">Belongs to the enolase family.</text>
</comment>
<evidence type="ECO:0000256" key="14">
    <source>
        <dbReference type="PIRSR" id="PIRSR001400-2"/>
    </source>
</evidence>
<feature type="binding site" evidence="14">
    <location>
        <position position="164"/>
    </location>
    <ligand>
        <name>substrate</name>
    </ligand>
</feature>
<dbReference type="Gene3D" id="3.20.20.120">
    <property type="entry name" value="Enolase-like C-terminal domain"/>
    <property type="match status" value="1"/>
</dbReference>
<evidence type="ECO:0000256" key="12">
    <source>
        <dbReference type="HAMAP-Rule" id="MF_00318"/>
    </source>
</evidence>
<protein>
    <recommendedName>
        <fullName evidence="4 12">Enolase</fullName>
        <ecNumber evidence="3 12">4.2.1.11</ecNumber>
    </recommendedName>
    <alternativeName>
        <fullName evidence="12">2-phospho-D-glycerate hydro-lyase</fullName>
    </alternativeName>
    <alternativeName>
        <fullName evidence="12">2-phosphoglycerate dehydratase</fullName>
    </alternativeName>
</protein>
<evidence type="ECO:0000256" key="7">
    <source>
        <dbReference type="ARBA" id="ARBA00022723"/>
    </source>
</evidence>
<dbReference type="SFLD" id="SFLDF00002">
    <property type="entry name" value="enolase"/>
    <property type="match status" value="1"/>
</dbReference>
<feature type="domain" description="Enolase C-terminal TIM barrel" evidence="16">
    <location>
        <begin position="139"/>
        <end position="427"/>
    </location>
</feature>